<feature type="transmembrane region" description="Helical" evidence="6">
    <location>
        <begin position="99"/>
        <end position="117"/>
    </location>
</feature>
<evidence type="ECO:0000256" key="6">
    <source>
        <dbReference type="SAM" id="Phobius"/>
    </source>
</evidence>
<keyword evidence="5 6" id="KW-0472">Membrane</keyword>
<name>A0A1G7L643_9BACT</name>
<dbReference type="AlphaFoldDB" id="A0A1G7L643"/>
<protein>
    <submittedName>
        <fullName evidence="7">Anion transporter</fullName>
    </submittedName>
</protein>
<feature type="transmembrane region" description="Helical" evidence="6">
    <location>
        <begin position="482"/>
        <end position="502"/>
    </location>
</feature>
<feature type="transmembrane region" description="Helical" evidence="6">
    <location>
        <begin position="441"/>
        <end position="462"/>
    </location>
</feature>
<feature type="transmembrane region" description="Helical" evidence="6">
    <location>
        <begin position="350"/>
        <end position="369"/>
    </location>
</feature>
<sequence>MAEDSRTLVQKSGLWLALGALLIIVLLPQPEGLPVAGQRMLGLLVFSVILWMTEAVSYPVSAAVILSAMTLLLGFSPSVADPNVPYGMNAALVTGLKGLSNGAWAMVAAALFLAVGMQTTGFDRRLALKIMSLVGTKSSRLLLGVIGVGFTLSFFVPSTTARVACIVPIVGGIIASLGINRQGKLAGLLMIACAQVDSIWNVGIKTAAAQNMIAVNFIRQTLGVEISWLDWLAAAAPFAILMSVILYFVLLKLMPPEIDQIPGGDAIIKKELEELGPMKGAEFKLMIISICLLLFWVLEGKTWGMFGIGGAMGAQKIHPFSTAVSTILAVTIMLIPSVGIMNWKDAQKRINWGTIILFGIGISLGSAIISTKAGVWLAKYIVSVFGLAASTPFTILAILALFLIVIHMGFASATALASAMIPIIISVLTEVSKVKGGGVNILGMTMILQYVVSFGFILPVNAPQNMIAYGTETFTVRDFVRTGIPLTIIAYAGILLMAATYWKWLGYV</sequence>
<evidence type="ECO:0000256" key="4">
    <source>
        <dbReference type="ARBA" id="ARBA00022989"/>
    </source>
</evidence>
<keyword evidence="3 6" id="KW-0812">Transmembrane</keyword>
<dbReference type="PIRSF" id="PIRSF002457">
    <property type="entry name" value="DASS"/>
    <property type="match status" value="1"/>
</dbReference>
<gene>
    <name evidence="7" type="ORF">SAMN05192586_105127</name>
</gene>
<dbReference type="InterPro" id="IPR030676">
    <property type="entry name" value="CitT-rel"/>
</dbReference>
<dbReference type="RefSeq" id="WP_092153240.1">
    <property type="nucleotide sequence ID" value="NZ_FNBX01000005.1"/>
</dbReference>
<feature type="transmembrane region" description="Helical" evidence="6">
    <location>
        <begin position="410"/>
        <end position="429"/>
    </location>
</feature>
<reference evidence="8" key="1">
    <citation type="submission" date="2016-10" db="EMBL/GenBank/DDBJ databases">
        <authorList>
            <person name="Varghese N."/>
            <person name="Submissions S."/>
        </authorList>
    </citation>
    <scope>NUCLEOTIDE SEQUENCE [LARGE SCALE GENOMIC DNA]</scope>
    <source>
        <strain evidence="8">KHC7</strain>
    </source>
</reference>
<dbReference type="PANTHER" id="PTHR10283">
    <property type="entry name" value="SOLUTE CARRIER FAMILY 13 MEMBER"/>
    <property type="match status" value="1"/>
</dbReference>
<accession>A0A1G7L643</accession>
<evidence type="ECO:0000256" key="3">
    <source>
        <dbReference type="ARBA" id="ARBA00022692"/>
    </source>
</evidence>
<comment type="similarity">
    <text evidence="2">Belongs to the SLC13A/DASS transporter (TC 2.A.47) family. DIT1 subfamily.</text>
</comment>
<proteinExistence type="inferred from homology"/>
<feature type="transmembrane region" description="Helical" evidence="6">
    <location>
        <begin position="381"/>
        <end position="404"/>
    </location>
</feature>
<dbReference type="Proteomes" id="UP000199355">
    <property type="component" value="Unassembled WGS sequence"/>
</dbReference>
<dbReference type="GO" id="GO:0008514">
    <property type="term" value="F:organic anion transmembrane transporter activity"/>
    <property type="evidence" value="ECO:0007669"/>
    <property type="project" value="UniProtKB-ARBA"/>
</dbReference>
<organism evidence="7 8">
    <name type="scientific">Desulfovibrio legallii</name>
    <dbReference type="NCBI Taxonomy" id="571438"/>
    <lineage>
        <taxon>Bacteria</taxon>
        <taxon>Pseudomonadati</taxon>
        <taxon>Thermodesulfobacteriota</taxon>
        <taxon>Desulfovibrionia</taxon>
        <taxon>Desulfovibrionales</taxon>
        <taxon>Desulfovibrionaceae</taxon>
        <taxon>Desulfovibrio</taxon>
    </lineage>
</organism>
<feature type="transmembrane region" description="Helical" evidence="6">
    <location>
        <begin position="138"/>
        <end position="155"/>
    </location>
</feature>
<feature type="transmembrane region" description="Helical" evidence="6">
    <location>
        <begin position="319"/>
        <end position="338"/>
    </location>
</feature>
<keyword evidence="4 6" id="KW-1133">Transmembrane helix</keyword>
<evidence type="ECO:0000256" key="2">
    <source>
        <dbReference type="ARBA" id="ARBA00007349"/>
    </source>
</evidence>
<dbReference type="Pfam" id="PF00939">
    <property type="entry name" value="Na_sulph_symp"/>
    <property type="match status" value="1"/>
</dbReference>
<dbReference type="InterPro" id="IPR001898">
    <property type="entry name" value="SLC13A/DASS"/>
</dbReference>
<keyword evidence="8" id="KW-1185">Reference proteome</keyword>
<feature type="transmembrane region" description="Helical" evidence="6">
    <location>
        <begin position="281"/>
        <end position="298"/>
    </location>
</feature>
<dbReference type="GO" id="GO:0005886">
    <property type="term" value="C:plasma membrane"/>
    <property type="evidence" value="ECO:0007669"/>
    <property type="project" value="TreeGrafter"/>
</dbReference>
<feature type="transmembrane region" description="Helical" evidence="6">
    <location>
        <begin position="60"/>
        <end position="79"/>
    </location>
</feature>
<comment type="subcellular location">
    <subcellularLocation>
        <location evidence="1">Membrane</location>
        <topology evidence="1">Multi-pass membrane protein</topology>
    </subcellularLocation>
</comment>
<dbReference type="PANTHER" id="PTHR10283:SF82">
    <property type="entry name" value="SOLUTE CARRIER FAMILY 13 MEMBER 2"/>
    <property type="match status" value="1"/>
</dbReference>
<feature type="transmembrane region" description="Helical" evidence="6">
    <location>
        <begin position="161"/>
        <end position="180"/>
    </location>
</feature>
<evidence type="ECO:0000256" key="5">
    <source>
        <dbReference type="ARBA" id="ARBA00023136"/>
    </source>
</evidence>
<evidence type="ECO:0000313" key="7">
    <source>
        <dbReference type="EMBL" id="SDF44540.1"/>
    </source>
</evidence>
<feature type="transmembrane region" description="Helical" evidence="6">
    <location>
        <begin position="12"/>
        <end position="29"/>
    </location>
</feature>
<evidence type="ECO:0000313" key="8">
    <source>
        <dbReference type="Proteomes" id="UP000199355"/>
    </source>
</evidence>
<dbReference type="STRING" id="571438.SAMN05192586_105127"/>
<evidence type="ECO:0000256" key="1">
    <source>
        <dbReference type="ARBA" id="ARBA00004141"/>
    </source>
</evidence>
<dbReference type="NCBIfam" id="TIGR00785">
    <property type="entry name" value="dass"/>
    <property type="match status" value="1"/>
</dbReference>
<dbReference type="OrthoDB" id="3170849at2"/>
<dbReference type="GO" id="GO:1905039">
    <property type="term" value="P:carboxylic acid transmembrane transport"/>
    <property type="evidence" value="ECO:0007669"/>
    <property type="project" value="UniProtKB-ARBA"/>
</dbReference>
<dbReference type="EMBL" id="FNBX01000005">
    <property type="protein sequence ID" value="SDF44540.1"/>
    <property type="molecule type" value="Genomic_DNA"/>
</dbReference>
<feature type="transmembrane region" description="Helical" evidence="6">
    <location>
        <begin position="228"/>
        <end position="250"/>
    </location>
</feature>